<dbReference type="AlphaFoldDB" id="A0A2G4YNR7"/>
<dbReference type="Proteomes" id="UP000229730">
    <property type="component" value="Unassembled WGS sequence"/>
</dbReference>
<evidence type="ECO:0000256" key="5">
    <source>
        <dbReference type="SAM" id="Phobius"/>
    </source>
</evidence>
<dbReference type="GO" id="GO:0016020">
    <property type="term" value="C:membrane"/>
    <property type="evidence" value="ECO:0007669"/>
    <property type="project" value="UniProtKB-SubCell"/>
</dbReference>
<proteinExistence type="predicted"/>
<keyword evidence="2 5" id="KW-0812">Transmembrane</keyword>
<evidence type="ECO:0008006" key="8">
    <source>
        <dbReference type="Google" id="ProtNLM"/>
    </source>
</evidence>
<dbReference type="EMBL" id="PDEM01000029">
    <property type="protein sequence ID" value="PHZ83971.1"/>
    <property type="molecule type" value="Genomic_DNA"/>
</dbReference>
<comment type="caution">
    <text evidence="6">The sequence shown here is derived from an EMBL/GenBank/DDBJ whole genome shotgun (WGS) entry which is preliminary data.</text>
</comment>
<evidence type="ECO:0000256" key="3">
    <source>
        <dbReference type="ARBA" id="ARBA00022989"/>
    </source>
</evidence>
<evidence type="ECO:0000256" key="1">
    <source>
        <dbReference type="ARBA" id="ARBA00004370"/>
    </source>
</evidence>
<protein>
    <recommendedName>
        <fullName evidence="8">MAPEG family protein</fullName>
    </recommendedName>
</protein>
<accession>A0A2G4YNR7</accession>
<sequence>MFLAGECRHRVRASCDRELKSKTDRSLEPILPIVIYQIKLAKCAFFAKLKKNSTGRVRSMQLIYPMGLLAIFTLLYAGLVLATRIKAYRQGDVKARYLREFTDDTPPSYMQKPTRHWSNLFELPVLFYAVCLTILVLNLSDTVFIYLAWSFFVMRLIHALIHTTYNHVLHRLGAFIIGHLIILAMWVRLLMMVPAS</sequence>
<reference evidence="6 7" key="1">
    <citation type="submission" date="2017-10" db="EMBL/GenBank/DDBJ databases">
        <title>Frigbacter circumglobatus gen. nov. sp. nov., isolated from sediment cultured in situ.</title>
        <authorList>
            <person name="Zhao Z."/>
        </authorList>
    </citation>
    <scope>NUCLEOTIDE SEQUENCE [LARGE SCALE GENOMIC DNA]</scope>
    <source>
        <strain evidence="6 7">ZYL</strain>
    </source>
</reference>
<feature type="transmembrane region" description="Helical" evidence="5">
    <location>
        <begin position="62"/>
        <end position="82"/>
    </location>
</feature>
<dbReference type="Pfam" id="PF01124">
    <property type="entry name" value="MAPEG"/>
    <property type="match status" value="1"/>
</dbReference>
<organism evidence="6 7">
    <name type="scientific">Paremcibacter congregatus</name>
    <dbReference type="NCBI Taxonomy" id="2043170"/>
    <lineage>
        <taxon>Bacteria</taxon>
        <taxon>Pseudomonadati</taxon>
        <taxon>Pseudomonadota</taxon>
        <taxon>Alphaproteobacteria</taxon>
        <taxon>Emcibacterales</taxon>
        <taxon>Emcibacteraceae</taxon>
        <taxon>Paremcibacter</taxon>
    </lineage>
</organism>
<keyword evidence="4 5" id="KW-0472">Membrane</keyword>
<feature type="transmembrane region" description="Helical" evidence="5">
    <location>
        <begin position="120"/>
        <end position="137"/>
    </location>
</feature>
<evidence type="ECO:0000256" key="4">
    <source>
        <dbReference type="ARBA" id="ARBA00023136"/>
    </source>
</evidence>
<evidence type="ECO:0000313" key="6">
    <source>
        <dbReference type="EMBL" id="PHZ83971.1"/>
    </source>
</evidence>
<dbReference type="Gene3D" id="1.20.120.550">
    <property type="entry name" value="Membrane associated eicosanoid/glutathione metabolism-like domain"/>
    <property type="match status" value="1"/>
</dbReference>
<dbReference type="InterPro" id="IPR001129">
    <property type="entry name" value="Membr-assoc_MAPEG"/>
</dbReference>
<dbReference type="InterPro" id="IPR023352">
    <property type="entry name" value="MAPEG-like_dom_sf"/>
</dbReference>
<keyword evidence="3 5" id="KW-1133">Transmembrane helix</keyword>
<feature type="transmembrane region" description="Helical" evidence="5">
    <location>
        <begin position="173"/>
        <end position="193"/>
    </location>
</feature>
<dbReference type="SUPFAM" id="SSF161084">
    <property type="entry name" value="MAPEG domain-like"/>
    <property type="match status" value="1"/>
</dbReference>
<name>A0A2G4YNR7_9PROT</name>
<gene>
    <name evidence="6" type="ORF">CRD36_14260</name>
</gene>
<dbReference type="OrthoDB" id="5516290at2"/>
<keyword evidence="7" id="KW-1185">Reference proteome</keyword>
<dbReference type="InParanoid" id="A0A2G4YNR7"/>
<comment type="subcellular location">
    <subcellularLocation>
        <location evidence="1">Membrane</location>
    </subcellularLocation>
</comment>
<evidence type="ECO:0000313" key="7">
    <source>
        <dbReference type="Proteomes" id="UP000229730"/>
    </source>
</evidence>
<evidence type="ECO:0000256" key="2">
    <source>
        <dbReference type="ARBA" id="ARBA00022692"/>
    </source>
</evidence>